<sequence length="63" mass="6697">MRPALPSLCLSHKQRAAGQRQPRLQRAGSERYPAGCAAGVSPGPEPGQRQQPPAVHHGARALH</sequence>
<feature type="region of interest" description="Disordered" evidence="1">
    <location>
        <begin position="1"/>
        <end position="63"/>
    </location>
</feature>
<organism evidence="2 3">
    <name type="scientific">Haematococcus lacustris</name>
    <name type="common">Green alga</name>
    <name type="synonym">Haematococcus pluvialis</name>
    <dbReference type="NCBI Taxonomy" id="44745"/>
    <lineage>
        <taxon>Eukaryota</taxon>
        <taxon>Viridiplantae</taxon>
        <taxon>Chlorophyta</taxon>
        <taxon>core chlorophytes</taxon>
        <taxon>Chlorophyceae</taxon>
        <taxon>CS clade</taxon>
        <taxon>Chlamydomonadales</taxon>
        <taxon>Haematococcaceae</taxon>
        <taxon>Haematococcus</taxon>
    </lineage>
</organism>
<reference evidence="2 3" key="1">
    <citation type="submission" date="2020-02" db="EMBL/GenBank/DDBJ databases">
        <title>Draft genome sequence of Haematococcus lacustris strain NIES-144.</title>
        <authorList>
            <person name="Morimoto D."/>
            <person name="Nakagawa S."/>
            <person name="Yoshida T."/>
            <person name="Sawayama S."/>
        </authorList>
    </citation>
    <scope>NUCLEOTIDE SEQUENCE [LARGE SCALE GENOMIC DNA]</scope>
    <source>
        <strain evidence="2 3">NIES-144</strain>
    </source>
</reference>
<accession>A0A699YI86</accession>
<evidence type="ECO:0000256" key="1">
    <source>
        <dbReference type="SAM" id="MobiDB-lite"/>
    </source>
</evidence>
<evidence type="ECO:0000313" key="2">
    <source>
        <dbReference type="EMBL" id="GFH09907.1"/>
    </source>
</evidence>
<proteinExistence type="predicted"/>
<protein>
    <submittedName>
        <fullName evidence="2">Uncharacterized protein</fullName>
    </submittedName>
</protein>
<keyword evidence="3" id="KW-1185">Reference proteome</keyword>
<dbReference type="EMBL" id="BLLF01000273">
    <property type="protein sequence ID" value="GFH09907.1"/>
    <property type="molecule type" value="Genomic_DNA"/>
</dbReference>
<comment type="caution">
    <text evidence="2">The sequence shown here is derived from an EMBL/GenBank/DDBJ whole genome shotgun (WGS) entry which is preliminary data.</text>
</comment>
<name>A0A699YI86_HAELA</name>
<dbReference type="AlphaFoldDB" id="A0A699YI86"/>
<dbReference type="Proteomes" id="UP000485058">
    <property type="component" value="Unassembled WGS sequence"/>
</dbReference>
<gene>
    <name evidence="2" type="ORF">HaLaN_05133</name>
</gene>
<evidence type="ECO:0000313" key="3">
    <source>
        <dbReference type="Proteomes" id="UP000485058"/>
    </source>
</evidence>